<evidence type="ECO:0000313" key="3">
    <source>
        <dbReference type="Proteomes" id="UP000036403"/>
    </source>
</evidence>
<organism evidence="2 3">
    <name type="scientific">Lasius niger</name>
    <name type="common">Black garden ant</name>
    <dbReference type="NCBI Taxonomy" id="67767"/>
    <lineage>
        <taxon>Eukaryota</taxon>
        <taxon>Metazoa</taxon>
        <taxon>Ecdysozoa</taxon>
        <taxon>Arthropoda</taxon>
        <taxon>Hexapoda</taxon>
        <taxon>Insecta</taxon>
        <taxon>Pterygota</taxon>
        <taxon>Neoptera</taxon>
        <taxon>Endopterygota</taxon>
        <taxon>Hymenoptera</taxon>
        <taxon>Apocrita</taxon>
        <taxon>Aculeata</taxon>
        <taxon>Formicoidea</taxon>
        <taxon>Formicidae</taxon>
        <taxon>Formicinae</taxon>
        <taxon>Lasius</taxon>
        <taxon>Lasius</taxon>
    </lineage>
</organism>
<feature type="region of interest" description="Disordered" evidence="1">
    <location>
        <begin position="1"/>
        <end position="22"/>
    </location>
</feature>
<proteinExistence type="predicted"/>
<feature type="compositionally biased region" description="Basic and acidic residues" evidence="1">
    <location>
        <begin position="8"/>
        <end position="20"/>
    </location>
</feature>
<keyword evidence="3" id="KW-1185">Reference proteome</keyword>
<dbReference type="GO" id="GO:0004519">
    <property type="term" value="F:endonuclease activity"/>
    <property type="evidence" value="ECO:0007669"/>
    <property type="project" value="UniProtKB-KW"/>
</dbReference>
<name>A0A0J7JSP5_LASNI</name>
<evidence type="ECO:0000313" key="2">
    <source>
        <dbReference type="EMBL" id="KMQ81323.1"/>
    </source>
</evidence>
<keyword evidence="2" id="KW-0808">Transferase</keyword>
<protein>
    <submittedName>
        <fullName evidence="2">Endonuclease-reverse transcriptase</fullName>
    </submittedName>
</protein>
<accession>A0A0J7JSP5</accession>
<keyword evidence="2" id="KW-0255">Endonuclease</keyword>
<keyword evidence="2" id="KW-0695">RNA-directed DNA polymerase</keyword>
<gene>
    <name evidence="2" type="ORF">RF55_26708</name>
</gene>
<dbReference type="AlphaFoldDB" id="A0A0J7JSP5"/>
<reference evidence="2 3" key="1">
    <citation type="submission" date="2015-04" db="EMBL/GenBank/DDBJ databases">
        <title>Lasius niger genome sequencing.</title>
        <authorList>
            <person name="Konorov E.A."/>
            <person name="Nikitin M.A."/>
            <person name="Kirill M.V."/>
            <person name="Chang P."/>
        </authorList>
    </citation>
    <scope>NUCLEOTIDE SEQUENCE [LARGE SCALE GENOMIC DNA]</scope>
    <source>
        <tissue evidence="2">Whole</tissue>
    </source>
</reference>
<keyword evidence="2" id="KW-0540">Nuclease</keyword>
<dbReference type="PANTHER" id="PTHR47027:SF20">
    <property type="entry name" value="REVERSE TRANSCRIPTASE-LIKE PROTEIN WITH RNA-DIRECTED DNA POLYMERASE DOMAIN"/>
    <property type="match status" value="1"/>
</dbReference>
<dbReference type="PANTHER" id="PTHR47027">
    <property type="entry name" value="REVERSE TRANSCRIPTASE DOMAIN-CONTAINING PROTEIN"/>
    <property type="match status" value="1"/>
</dbReference>
<dbReference type="STRING" id="67767.A0A0J7JSP5"/>
<keyword evidence="2" id="KW-0548">Nucleotidyltransferase</keyword>
<dbReference type="OrthoDB" id="7989680at2759"/>
<keyword evidence="2" id="KW-0378">Hydrolase</keyword>
<evidence type="ECO:0000256" key="1">
    <source>
        <dbReference type="SAM" id="MobiDB-lite"/>
    </source>
</evidence>
<dbReference type="Proteomes" id="UP000036403">
    <property type="component" value="Unassembled WGS sequence"/>
</dbReference>
<dbReference type="GO" id="GO:0003964">
    <property type="term" value="F:RNA-directed DNA polymerase activity"/>
    <property type="evidence" value="ECO:0007669"/>
    <property type="project" value="UniProtKB-KW"/>
</dbReference>
<feature type="non-terminal residue" evidence="2">
    <location>
        <position position="121"/>
    </location>
</feature>
<dbReference type="EMBL" id="LBMM01036794">
    <property type="protein sequence ID" value="KMQ81323.1"/>
    <property type="molecule type" value="Genomic_DNA"/>
</dbReference>
<dbReference type="PaxDb" id="67767-A0A0J7JSP5"/>
<comment type="caution">
    <text evidence="2">The sequence shown here is derived from an EMBL/GenBank/DDBJ whole genome shotgun (WGS) entry which is preliminary data.</text>
</comment>
<sequence length="121" mass="14049">MGLSVNVEKTKYMKSSRDHPQTSNIRCGTDEFEAVQEFTYLGSTVNTNNDITQEIQRRIMLANRTLFGLSRVLRSKFVRRNTKIKIYKTLIIPVLTYGAESWTMSEAHKDMLGVFERKVLR</sequence>